<dbReference type="PROSITE" id="PS00356">
    <property type="entry name" value="HTH_LACI_1"/>
    <property type="match status" value="1"/>
</dbReference>
<dbReference type="SUPFAM" id="SSF53822">
    <property type="entry name" value="Periplasmic binding protein-like I"/>
    <property type="match status" value="1"/>
</dbReference>
<dbReference type="InterPro" id="IPR046335">
    <property type="entry name" value="LacI/GalR-like_sensor"/>
</dbReference>
<dbReference type="InterPro" id="IPR000843">
    <property type="entry name" value="HTH_LacI"/>
</dbReference>
<dbReference type="CDD" id="cd01392">
    <property type="entry name" value="HTH_LacI"/>
    <property type="match status" value="1"/>
</dbReference>
<dbReference type="RefSeq" id="WP_369745722.1">
    <property type="nucleotide sequence ID" value="NZ_CP165735.1"/>
</dbReference>
<dbReference type="PANTHER" id="PTHR30146:SF109">
    <property type="entry name" value="HTH-TYPE TRANSCRIPTIONAL REGULATOR GALS"/>
    <property type="match status" value="1"/>
</dbReference>
<dbReference type="SUPFAM" id="SSF47413">
    <property type="entry name" value="lambda repressor-like DNA-binding domains"/>
    <property type="match status" value="1"/>
</dbReference>
<protein>
    <submittedName>
        <fullName evidence="6">LacI family DNA-binding transcriptional regulator</fullName>
    </submittedName>
</protein>
<dbReference type="Pfam" id="PF13377">
    <property type="entry name" value="Peripla_BP_3"/>
    <property type="match status" value="1"/>
</dbReference>
<dbReference type="AlphaFoldDB" id="A0AB39YQ88"/>
<accession>A0AB39YQ88</accession>
<dbReference type="CDD" id="cd06267">
    <property type="entry name" value="PBP1_LacI_sugar_binding-like"/>
    <property type="match status" value="1"/>
</dbReference>
<dbReference type="Gene3D" id="1.10.260.40">
    <property type="entry name" value="lambda repressor-like DNA-binding domains"/>
    <property type="match status" value="1"/>
</dbReference>
<reference evidence="6" key="1">
    <citation type="submission" date="2024-07" db="EMBL/GenBank/DDBJ databases">
        <authorList>
            <person name="Li J."/>
            <person name="Wei H."/>
            <person name="Ma J."/>
        </authorList>
    </citation>
    <scope>NUCLEOTIDE SEQUENCE</scope>
    <source>
        <strain evidence="6">AMU7</strain>
    </source>
</reference>
<evidence type="ECO:0000256" key="1">
    <source>
        <dbReference type="ARBA" id="ARBA00023015"/>
    </source>
</evidence>
<organism evidence="6">
    <name type="scientific">Paenarthrobacter sp. AMU7</name>
    <dbReference type="NCBI Taxonomy" id="3162492"/>
    <lineage>
        <taxon>Bacteria</taxon>
        <taxon>Bacillati</taxon>
        <taxon>Actinomycetota</taxon>
        <taxon>Actinomycetes</taxon>
        <taxon>Micrococcales</taxon>
        <taxon>Micrococcaceae</taxon>
        <taxon>Paenarthrobacter</taxon>
    </lineage>
</organism>
<evidence type="ECO:0000313" key="6">
    <source>
        <dbReference type="EMBL" id="XDV71786.1"/>
    </source>
</evidence>
<gene>
    <name evidence="6" type="ORF">ABQM86_00915</name>
</gene>
<keyword evidence="3" id="KW-0804">Transcription</keyword>
<proteinExistence type="predicted"/>
<dbReference type="SMART" id="SM00354">
    <property type="entry name" value="HTH_LACI"/>
    <property type="match status" value="1"/>
</dbReference>
<name>A0AB39YQ88_9MICC</name>
<evidence type="ECO:0000256" key="4">
    <source>
        <dbReference type="SAM" id="MobiDB-lite"/>
    </source>
</evidence>
<feature type="region of interest" description="Disordered" evidence="4">
    <location>
        <begin position="1"/>
        <end position="21"/>
    </location>
</feature>
<sequence length="351" mass="37926">MTSDEIHPVRPAVRRTRSGEPGVKEVASLAGVSWKTVSNVVNNRPNVRASTRDKVLAAIAELDYRPNLAGRQLRQGTSNTLVLAVPEISSPYFGRLAEEVISAAKRRGYTVLTEVFGLDPEAEKSVLAGYRDRMVDGVIYSPLTMDLSLFQTRTDTTPMVLLGERLSGAGVPHVSIDNDASARNLVSHLAARGRRRLGFIGARPGSGEGTAMLRLDGFRRGLEECGIPYEPDLVVDVQHYSREEGELAALRLLNSGADCDGVVCASDVLAVGALRAFRRRGLRVPEQMAVAGWDDIPEAAFMSPSLTSIAPDMPALADEACRLLLARIAGTDLPAEEVVIPHELKGRESTY</sequence>
<feature type="domain" description="HTH lacI-type" evidence="5">
    <location>
        <begin position="21"/>
        <end position="75"/>
    </location>
</feature>
<dbReference type="Pfam" id="PF00356">
    <property type="entry name" value="LacI"/>
    <property type="match status" value="1"/>
</dbReference>
<dbReference type="GO" id="GO:0003700">
    <property type="term" value="F:DNA-binding transcription factor activity"/>
    <property type="evidence" value="ECO:0007669"/>
    <property type="project" value="TreeGrafter"/>
</dbReference>
<dbReference type="EMBL" id="CP165735">
    <property type="protein sequence ID" value="XDV71786.1"/>
    <property type="molecule type" value="Genomic_DNA"/>
</dbReference>
<keyword evidence="1" id="KW-0805">Transcription regulation</keyword>
<dbReference type="PANTHER" id="PTHR30146">
    <property type="entry name" value="LACI-RELATED TRANSCRIPTIONAL REPRESSOR"/>
    <property type="match status" value="1"/>
</dbReference>
<dbReference type="InterPro" id="IPR010982">
    <property type="entry name" value="Lambda_DNA-bd_dom_sf"/>
</dbReference>
<evidence type="ECO:0000256" key="3">
    <source>
        <dbReference type="ARBA" id="ARBA00023163"/>
    </source>
</evidence>
<dbReference type="Gene3D" id="3.40.50.2300">
    <property type="match status" value="2"/>
</dbReference>
<dbReference type="PROSITE" id="PS50932">
    <property type="entry name" value="HTH_LACI_2"/>
    <property type="match status" value="1"/>
</dbReference>
<dbReference type="GO" id="GO:0000976">
    <property type="term" value="F:transcription cis-regulatory region binding"/>
    <property type="evidence" value="ECO:0007669"/>
    <property type="project" value="TreeGrafter"/>
</dbReference>
<evidence type="ECO:0000256" key="2">
    <source>
        <dbReference type="ARBA" id="ARBA00023125"/>
    </source>
</evidence>
<dbReference type="InterPro" id="IPR028082">
    <property type="entry name" value="Peripla_BP_I"/>
</dbReference>
<keyword evidence="2 6" id="KW-0238">DNA-binding</keyword>
<evidence type="ECO:0000259" key="5">
    <source>
        <dbReference type="PROSITE" id="PS50932"/>
    </source>
</evidence>